<gene>
    <name evidence="2" type="ORF">SBA1_1420008</name>
</gene>
<dbReference type="InterPro" id="IPR030888">
    <property type="entry name" value="Put_ccm"/>
</dbReference>
<evidence type="ECO:0000256" key="1">
    <source>
        <dbReference type="SAM" id="Phobius"/>
    </source>
</evidence>
<keyword evidence="1" id="KW-1133">Transmembrane helix</keyword>
<dbReference type="AlphaFoldDB" id="A0A2U3K7N7"/>
<protein>
    <recommendedName>
        <fullName evidence="4">CcmD family protein</fullName>
    </recommendedName>
</protein>
<accession>A0A2U3K7N7</accession>
<sequence>MNALKFLFAAYIATWVIHAFYLGTLVRRFGRLRRELQELGKEK</sequence>
<organism evidence="2 3">
    <name type="scientific">Candidatus Sulfotelmatobacter kueseliae</name>
    <dbReference type="NCBI Taxonomy" id="2042962"/>
    <lineage>
        <taxon>Bacteria</taxon>
        <taxon>Pseudomonadati</taxon>
        <taxon>Acidobacteriota</taxon>
        <taxon>Terriglobia</taxon>
        <taxon>Terriglobales</taxon>
        <taxon>Candidatus Korobacteraceae</taxon>
        <taxon>Candidatus Sulfotelmatobacter</taxon>
    </lineage>
</organism>
<keyword evidence="1" id="KW-0472">Membrane</keyword>
<dbReference type="EMBL" id="OMOD01000049">
    <property type="protein sequence ID" value="SPF35669.1"/>
    <property type="molecule type" value="Genomic_DNA"/>
</dbReference>
<evidence type="ECO:0000313" key="3">
    <source>
        <dbReference type="Proteomes" id="UP000238701"/>
    </source>
</evidence>
<name>A0A2U3K7N7_9BACT</name>
<reference evidence="3" key="1">
    <citation type="submission" date="2018-02" db="EMBL/GenBank/DDBJ databases">
        <authorList>
            <person name="Hausmann B."/>
        </authorList>
    </citation>
    <scope>NUCLEOTIDE SEQUENCE [LARGE SCALE GENOMIC DNA]</scope>
    <source>
        <strain evidence="3">Peat soil MAG SbA1</strain>
    </source>
</reference>
<dbReference type="OrthoDB" id="2911297at2"/>
<dbReference type="Proteomes" id="UP000238701">
    <property type="component" value="Unassembled WGS sequence"/>
</dbReference>
<proteinExistence type="predicted"/>
<evidence type="ECO:0000313" key="2">
    <source>
        <dbReference type="EMBL" id="SPF35669.1"/>
    </source>
</evidence>
<keyword evidence="1" id="KW-0812">Transmembrane</keyword>
<dbReference type="NCBIfam" id="TIGR04391">
    <property type="entry name" value="CcmD_alt_fam"/>
    <property type="match status" value="1"/>
</dbReference>
<evidence type="ECO:0008006" key="4">
    <source>
        <dbReference type="Google" id="ProtNLM"/>
    </source>
</evidence>
<feature type="transmembrane region" description="Helical" evidence="1">
    <location>
        <begin position="6"/>
        <end position="26"/>
    </location>
</feature>